<evidence type="ECO:0000256" key="1">
    <source>
        <dbReference type="ARBA" id="ARBA00022884"/>
    </source>
</evidence>
<dbReference type="GO" id="GO:0003723">
    <property type="term" value="F:RNA binding"/>
    <property type="evidence" value="ECO:0007669"/>
    <property type="project" value="UniProtKB-KW"/>
</dbReference>
<dbReference type="InterPro" id="IPR001584">
    <property type="entry name" value="Integrase_cat-core"/>
</dbReference>
<feature type="non-terminal residue" evidence="3">
    <location>
        <position position="1"/>
    </location>
</feature>
<dbReference type="OrthoDB" id="5417660at2759"/>
<dbReference type="RefSeq" id="XP_040750367.1">
    <property type="nucleotide sequence ID" value="XM_040894140.1"/>
</dbReference>
<gene>
    <name evidence="3" type="ORF">P175DRAFT_0442871</name>
</gene>
<dbReference type="VEuPathDB" id="FungiDB:P175DRAFT_0442871"/>
<feature type="domain" description="Integrase catalytic" evidence="2">
    <location>
        <begin position="1"/>
        <end position="102"/>
    </location>
</feature>
<organism evidence="3 4">
    <name type="scientific">Aspergillus ochraceoroseus IBT 24754</name>
    <dbReference type="NCBI Taxonomy" id="1392256"/>
    <lineage>
        <taxon>Eukaryota</taxon>
        <taxon>Fungi</taxon>
        <taxon>Dikarya</taxon>
        <taxon>Ascomycota</taxon>
        <taxon>Pezizomycotina</taxon>
        <taxon>Eurotiomycetes</taxon>
        <taxon>Eurotiomycetidae</taxon>
        <taxon>Eurotiales</taxon>
        <taxon>Aspergillaceae</taxon>
        <taxon>Aspergillus</taxon>
        <taxon>Aspergillus subgen. Nidulantes</taxon>
    </lineage>
</organism>
<dbReference type="GO" id="GO:0005634">
    <property type="term" value="C:nucleus"/>
    <property type="evidence" value="ECO:0007669"/>
    <property type="project" value="UniProtKB-ARBA"/>
</dbReference>
<dbReference type="PROSITE" id="PS50994">
    <property type="entry name" value="INTEGRASE"/>
    <property type="match status" value="1"/>
</dbReference>
<dbReference type="InterPro" id="IPR036397">
    <property type="entry name" value="RNaseH_sf"/>
</dbReference>
<dbReference type="GeneID" id="63811022"/>
<comment type="caution">
    <text evidence="3">The sequence shown here is derived from an EMBL/GenBank/DDBJ whole genome shotgun (WGS) entry which is preliminary data.</text>
</comment>
<accession>A0A2T5LRS2</accession>
<dbReference type="Proteomes" id="UP000244073">
    <property type="component" value="Unassembled WGS sequence"/>
</dbReference>
<dbReference type="AlphaFoldDB" id="A0A2T5LRS2"/>
<name>A0A2T5LRS2_9EURO</name>
<dbReference type="EMBL" id="MSFN02000007">
    <property type="protein sequence ID" value="PTU18975.1"/>
    <property type="molecule type" value="Genomic_DNA"/>
</dbReference>
<evidence type="ECO:0000313" key="3">
    <source>
        <dbReference type="EMBL" id="PTU18975.1"/>
    </source>
</evidence>
<reference evidence="3 4" key="1">
    <citation type="journal article" date="2018" name="Proc. Natl. Acad. Sci. U.S.A.">
        <title>Linking secondary metabolites to gene clusters through genome sequencing of six diverse Aspergillus species.</title>
        <authorList>
            <person name="Kaerboelling I."/>
            <person name="Vesth T.C."/>
            <person name="Frisvad J.C."/>
            <person name="Nybo J.L."/>
            <person name="Theobald S."/>
            <person name="Kuo A."/>
            <person name="Bowyer P."/>
            <person name="Matsuda Y."/>
            <person name="Mondo S."/>
            <person name="Lyhne E.K."/>
            <person name="Kogle M.E."/>
            <person name="Clum A."/>
            <person name="Lipzen A."/>
            <person name="Salamov A."/>
            <person name="Ngan C.Y."/>
            <person name="Daum C."/>
            <person name="Chiniquy J."/>
            <person name="Barry K."/>
            <person name="LaButti K."/>
            <person name="Haridas S."/>
            <person name="Simmons B.A."/>
            <person name="Magnuson J.K."/>
            <person name="Mortensen U.H."/>
            <person name="Larsen T.O."/>
            <person name="Grigoriev I.V."/>
            <person name="Baker S.E."/>
            <person name="Andersen M.R."/>
        </authorList>
    </citation>
    <scope>NUCLEOTIDE SEQUENCE [LARGE SCALE GENOMIC DNA]</scope>
    <source>
        <strain evidence="3 4">IBT 24754</strain>
    </source>
</reference>
<dbReference type="InterPro" id="IPR012337">
    <property type="entry name" value="RNaseH-like_sf"/>
</dbReference>
<evidence type="ECO:0000259" key="2">
    <source>
        <dbReference type="PROSITE" id="PS50994"/>
    </source>
</evidence>
<evidence type="ECO:0000313" key="4">
    <source>
        <dbReference type="Proteomes" id="UP000244073"/>
    </source>
</evidence>
<protein>
    <recommendedName>
        <fullName evidence="2">Integrase catalytic domain-containing protein</fullName>
    </recommendedName>
</protein>
<sequence>ITMIKYLDILGIDYIRLFNLIIKTRAKYILIKINYFSYYIFTKALKEAITRNFFKFIKSITYFYRWPLIIYTNNSSYFIEVEYTKYLKLIGTKLITSLISTP</sequence>
<keyword evidence="1" id="KW-0694">RNA-binding</keyword>
<proteinExistence type="predicted"/>
<dbReference type="Gene3D" id="3.30.420.10">
    <property type="entry name" value="Ribonuclease H-like superfamily/Ribonuclease H"/>
    <property type="match status" value="1"/>
</dbReference>
<dbReference type="GO" id="GO:0015074">
    <property type="term" value="P:DNA integration"/>
    <property type="evidence" value="ECO:0007669"/>
    <property type="project" value="InterPro"/>
</dbReference>
<dbReference type="SUPFAM" id="SSF53098">
    <property type="entry name" value="Ribonuclease H-like"/>
    <property type="match status" value="1"/>
</dbReference>